<feature type="transmembrane region" description="Helical" evidence="7">
    <location>
        <begin position="207"/>
        <end position="228"/>
    </location>
</feature>
<keyword evidence="2" id="KW-0813">Transport</keyword>
<dbReference type="OrthoDB" id="10021397at2759"/>
<dbReference type="Pfam" id="PF07690">
    <property type="entry name" value="MFS_1"/>
    <property type="match status" value="1"/>
</dbReference>
<dbReference type="AlphaFoldDB" id="A0A9Q0BYA0"/>
<keyword evidence="3 7" id="KW-0812">Transmembrane</keyword>
<dbReference type="GO" id="GO:0016020">
    <property type="term" value="C:membrane"/>
    <property type="evidence" value="ECO:0007669"/>
    <property type="project" value="UniProtKB-SubCell"/>
</dbReference>
<dbReference type="InterPro" id="IPR020846">
    <property type="entry name" value="MFS_dom"/>
</dbReference>
<feature type="transmembrane region" description="Helical" evidence="7">
    <location>
        <begin position="249"/>
        <end position="270"/>
    </location>
</feature>
<evidence type="ECO:0000256" key="7">
    <source>
        <dbReference type="SAM" id="Phobius"/>
    </source>
</evidence>
<proteinExistence type="predicted"/>
<evidence type="ECO:0000256" key="3">
    <source>
        <dbReference type="ARBA" id="ARBA00022692"/>
    </source>
</evidence>
<reference evidence="9" key="1">
    <citation type="journal article" date="2022" name="Cell">
        <title>Repeat-based holocentromeres influence genome architecture and karyotype evolution.</title>
        <authorList>
            <person name="Hofstatter P.G."/>
            <person name="Thangavel G."/>
            <person name="Lux T."/>
            <person name="Neumann P."/>
            <person name="Vondrak T."/>
            <person name="Novak P."/>
            <person name="Zhang M."/>
            <person name="Costa L."/>
            <person name="Castellani M."/>
            <person name="Scott A."/>
            <person name="Toegelov H."/>
            <person name="Fuchs J."/>
            <person name="Mata-Sucre Y."/>
            <person name="Dias Y."/>
            <person name="Vanzela A.L.L."/>
            <person name="Huettel B."/>
            <person name="Almeida C.C.S."/>
            <person name="Simkova H."/>
            <person name="Souza G."/>
            <person name="Pedrosa-Harand A."/>
            <person name="Macas J."/>
            <person name="Mayer K.F.X."/>
            <person name="Houben A."/>
            <person name="Marques A."/>
        </authorList>
    </citation>
    <scope>NUCLEOTIDE SEQUENCE</scope>
    <source>
        <strain evidence="9">RhyBre1mFocal</strain>
    </source>
</reference>
<evidence type="ECO:0000256" key="1">
    <source>
        <dbReference type="ARBA" id="ARBA00004141"/>
    </source>
</evidence>
<dbReference type="InterPro" id="IPR036259">
    <property type="entry name" value="MFS_trans_sf"/>
</dbReference>
<feature type="transmembrane region" description="Helical" evidence="7">
    <location>
        <begin position="29"/>
        <end position="50"/>
    </location>
</feature>
<dbReference type="PROSITE" id="PS50850">
    <property type="entry name" value="MFS"/>
    <property type="match status" value="1"/>
</dbReference>
<keyword evidence="5 7" id="KW-0472">Membrane</keyword>
<dbReference type="PRINTS" id="PR01036">
    <property type="entry name" value="TCRTETB"/>
</dbReference>
<feature type="transmembrane region" description="Helical" evidence="7">
    <location>
        <begin position="178"/>
        <end position="195"/>
    </location>
</feature>
<protein>
    <recommendedName>
        <fullName evidence="8">Major facilitator superfamily (MFS) profile domain-containing protein</fullName>
    </recommendedName>
</protein>
<keyword evidence="10" id="KW-1185">Reference proteome</keyword>
<name>A0A9Q0BYA0_9POAL</name>
<sequence>MPVVDTTIVAIGLHRIGEDLGADVATLQWVSTIYLLALAVVIPIAGWVQARLGDRGAWVLASGVFLLASLLCALAPGIGALVAFRAAQGAGAGLMLPLMQTLPMQRTPRAAMARTMAVMSVPISLGPVVGPVLGGLVLSALDWRWLFLINLPLGAVGLVLAVRWLPGGRSGSRAPLDVVGLVLLAPGLVGVLLALSDLAGGVVVGQVGVWLPGVVGLALLGAFVPWTLRRRDPLVDLRLLGIPTLRASTVAMVFLGANLYAATFLLPLALQADRGVSVLEAALLLIRRASARCWLVLRRAGSSRGGGPAPSRSAGLPSSRR</sequence>
<dbReference type="InterPro" id="IPR011701">
    <property type="entry name" value="MFS"/>
</dbReference>
<keyword evidence="4 7" id="KW-1133">Transmembrane helix</keyword>
<accession>A0A9Q0BYA0</accession>
<feature type="transmembrane region" description="Helical" evidence="7">
    <location>
        <begin position="57"/>
        <end position="76"/>
    </location>
</feature>
<dbReference type="SUPFAM" id="SSF103473">
    <property type="entry name" value="MFS general substrate transporter"/>
    <property type="match status" value="1"/>
</dbReference>
<evidence type="ECO:0000313" key="9">
    <source>
        <dbReference type="EMBL" id="KAJ1681693.1"/>
    </source>
</evidence>
<evidence type="ECO:0000256" key="4">
    <source>
        <dbReference type="ARBA" id="ARBA00022989"/>
    </source>
</evidence>
<comment type="subcellular location">
    <subcellularLocation>
        <location evidence="1">Membrane</location>
        <topology evidence="1">Multi-pass membrane protein</topology>
    </subcellularLocation>
</comment>
<gene>
    <name evidence="9" type="ORF">LUZ63_023082</name>
</gene>
<dbReference type="GO" id="GO:0022857">
    <property type="term" value="F:transmembrane transporter activity"/>
    <property type="evidence" value="ECO:0007669"/>
    <property type="project" value="InterPro"/>
</dbReference>
<evidence type="ECO:0000259" key="8">
    <source>
        <dbReference type="PROSITE" id="PS50850"/>
    </source>
</evidence>
<organism evidence="9 10">
    <name type="scientific">Rhynchospora breviuscula</name>
    <dbReference type="NCBI Taxonomy" id="2022672"/>
    <lineage>
        <taxon>Eukaryota</taxon>
        <taxon>Viridiplantae</taxon>
        <taxon>Streptophyta</taxon>
        <taxon>Embryophyta</taxon>
        <taxon>Tracheophyta</taxon>
        <taxon>Spermatophyta</taxon>
        <taxon>Magnoliopsida</taxon>
        <taxon>Liliopsida</taxon>
        <taxon>Poales</taxon>
        <taxon>Cyperaceae</taxon>
        <taxon>Cyperoideae</taxon>
        <taxon>Rhynchosporeae</taxon>
        <taxon>Rhynchospora</taxon>
    </lineage>
</organism>
<evidence type="ECO:0000256" key="2">
    <source>
        <dbReference type="ARBA" id="ARBA00022448"/>
    </source>
</evidence>
<evidence type="ECO:0000313" key="10">
    <source>
        <dbReference type="Proteomes" id="UP001151287"/>
    </source>
</evidence>
<feature type="transmembrane region" description="Helical" evidence="7">
    <location>
        <begin position="111"/>
        <end position="133"/>
    </location>
</feature>
<feature type="domain" description="Major facilitator superfamily (MFS) profile" evidence="8">
    <location>
        <begin position="1"/>
        <end position="321"/>
    </location>
</feature>
<dbReference type="PANTHER" id="PTHR42718:SF9">
    <property type="entry name" value="MAJOR FACILITATOR SUPERFAMILY MULTIDRUG TRANSPORTER MFSC"/>
    <property type="match status" value="1"/>
</dbReference>
<feature type="transmembrane region" description="Helical" evidence="7">
    <location>
        <begin position="145"/>
        <end position="166"/>
    </location>
</feature>
<evidence type="ECO:0000256" key="6">
    <source>
        <dbReference type="SAM" id="MobiDB-lite"/>
    </source>
</evidence>
<dbReference type="PANTHER" id="PTHR42718">
    <property type="entry name" value="MAJOR FACILITATOR SUPERFAMILY MULTIDRUG TRANSPORTER MFSC"/>
    <property type="match status" value="1"/>
</dbReference>
<dbReference type="EMBL" id="JAMQYH010000950">
    <property type="protein sequence ID" value="KAJ1681693.1"/>
    <property type="molecule type" value="Genomic_DNA"/>
</dbReference>
<feature type="compositionally biased region" description="Low complexity" evidence="6">
    <location>
        <begin position="309"/>
        <end position="321"/>
    </location>
</feature>
<comment type="caution">
    <text evidence="9">The sequence shown here is derived from an EMBL/GenBank/DDBJ whole genome shotgun (WGS) entry which is preliminary data.</text>
</comment>
<dbReference type="Gene3D" id="1.20.1720.10">
    <property type="entry name" value="Multidrug resistance protein D"/>
    <property type="match status" value="1"/>
</dbReference>
<evidence type="ECO:0000256" key="5">
    <source>
        <dbReference type="ARBA" id="ARBA00023136"/>
    </source>
</evidence>
<dbReference type="Proteomes" id="UP001151287">
    <property type="component" value="Unassembled WGS sequence"/>
</dbReference>
<feature type="region of interest" description="Disordered" evidence="6">
    <location>
        <begin position="300"/>
        <end position="321"/>
    </location>
</feature>